<name>A0ABU1RMP6_9GAMM</name>
<comment type="similarity">
    <text evidence="2">Belongs to the ABC-2 integral membrane protein family.</text>
</comment>
<evidence type="ECO:0000256" key="2">
    <source>
        <dbReference type="ARBA" id="ARBA00007783"/>
    </source>
</evidence>
<gene>
    <name evidence="10" type="ORF">J2W94_000315</name>
</gene>
<feature type="transmembrane region" description="Helical" evidence="8">
    <location>
        <begin position="280"/>
        <end position="298"/>
    </location>
</feature>
<protein>
    <submittedName>
        <fullName evidence="10">ABC-2 type transport system permease protein</fullName>
    </submittedName>
</protein>
<sequence length="361" mass="39492">MKARQIFAVMVKELRQMARDKMTVAMMLGIPTLQLLLFGYAINLDVRNLPAAVADLSGTSGSRALTQDLFATGVIRPVAGVRTPQELQTLLRKGEIKIGIVIPADFERRKIEGREAMQVIVDGSDTSVQSTARQLAQMPLDGRGLSGLQGQISVLPLYNPERRSAVNVVPGLIGVILTMTLVMFTAMAIVREKERGNLELLITTPVSSGELMVGKVLPYIGVGLVQTTVVLLLGVLLFKVPINGSLWGVYGAAMLLIVANLTLGLLVSTRAQTQFQAMQMAFFLFLPSILLSGFMFPFDGMPKAAQWIAEVLPLTHFVRLIRGVVLRGANLFELWPDVLALLAFTTVMMSLAIMRFRKRLD</sequence>
<keyword evidence="3" id="KW-0813">Transport</keyword>
<evidence type="ECO:0000256" key="7">
    <source>
        <dbReference type="ARBA" id="ARBA00023136"/>
    </source>
</evidence>
<comment type="caution">
    <text evidence="10">The sequence shown here is derived from an EMBL/GenBank/DDBJ whole genome shotgun (WGS) entry which is preliminary data.</text>
</comment>
<keyword evidence="5 8" id="KW-0812">Transmembrane</keyword>
<proteinExistence type="inferred from homology"/>
<dbReference type="InterPro" id="IPR013525">
    <property type="entry name" value="ABC2_TM"/>
</dbReference>
<feature type="transmembrane region" description="Helical" evidence="8">
    <location>
        <begin position="338"/>
        <end position="356"/>
    </location>
</feature>
<evidence type="ECO:0000256" key="8">
    <source>
        <dbReference type="SAM" id="Phobius"/>
    </source>
</evidence>
<feature type="domain" description="ABC transmembrane type-2" evidence="9">
    <location>
        <begin position="125"/>
        <end position="359"/>
    </location>
</feature>
<keyword evidence="7 8" id="KW-0472">Membrane</keyword>
<evidence type="ECO:0000256" key="5">
    <source>
        <dbReference type="ARBA" id="ARBA00022692"/>
    </source>
</evidence>
<keyword evidence="6 8" id="KW-1133">Transmembrane helix</keyword>
<dbReference type="Proteomes" id="UP001254759">
    <property type="component" value="Unassembled WGS sequence"/>
</dbReference>
<feature type="transmembrane region" description="Helical" evidence="8">
    <location>
        <begin position="21"/>
        <end position="42"/>
    </location>
</feature>
<dbReference type="Pfam" id="PF12698">
    <property type="entry name" value="ABC2_membrane_3"/>
    <property type="match status" value="1"/>
</dbReference>
<evidence type="ECO:0000256" key="4">
    <source>
        <dbReference type="ARBA" id="ARBA00022475"/>
    </source>
</evidence>
<dbReference type="Gene3D" id="3.40.1710.10">
    <property type="entry name" value="abc type-2 transporter like domain"/>
    <property type="match status" value="1"/>
</dbReference>
<keyword evidence="11" id="KW-1185">Reference proteome</keyword>
<dbReference type="EMBL" id="JAVDTT010000001">
    <property type="protein sequence ID" value="MDR6840051.1"/>
    <property type="molecule type" value="Genomic_DNA"/>
</dbReference>
<feature type="transmembrane region" description="Helical" evidence="8">
    <location>
        <begin position="244"/>
        <end position="268"/>
    </location>
</feature>
<evidence type="ECO:0000259" key="9">
    <source>
        <dbReference type="PROSITE" id="PS51012"/>
    </source>
</evidence>
<dbReference type="InterPro" id="IPR051449">
    <property type="entry name" value="ABC-2_transporter_component"/>
</dbReference>
<comment type="subcellular location">
    <subcellularLocation>
        <location evidence="1">Cell membrane</location>
        <topology evidence="1">Multi-pass membrane protein</topology>
    </subcellularLocation>
</comment>
<evidence type="ECO:0000256" key="3">
    <source>
        <dbReference type="ARBA" id="ARBA00022448"/>
    </source>
</evidence>
<reference evidence="10 11" key="1">
    <citation type="submission" date="2023-07" db="EMBL/GenBank/DDBJ databases">
        <title>Sorghum-associated microbial communities from plants grown in Nebraska, USA.</title>
        <authorList>
            <person name="Schachtman D."/>
        </authorList>
    </citation>
    <scope>NUCLEOTIDE SEQUENCE [LARGE SCALE GENOMIC DNA]</scope>
    <source>
        <strain evidence="10 11">BE107</strain>
    </source>
</reference>
<dbReference type="PROSITE" id="PS51012">
    <property type="entry name" value="ABC_TM2"/>
    <property type="match status" value="1"/>
</dbReference>
<accession>A0ABU1RMP6</accession>
<keyword evidence="4" id="KW-1003">Cell membrane</keyword>
<dbReference type="RefSeq" id="WP_310089878.1">
    <property type="nucleotide sequence ID" value="NZ_JAVDTT010000001.1"/>
</dbReference>
<evidence type="ECO:0000313" key="10">
    <source>
        <dbReference type="EMBL" id="MDR6840051.1"/>
    </source>
</evidence>
<evidence type="ECO:0000256" key="6">
    <source>
        <dbReference type="ARBA" id="ARBA00022989"/>
    </source>
</evidence>
<dbReference type="PANTHER" id="PTHR30294">
    <property type="entry name" value="MEMBRANE COMPONENT OF ABC TRANSPORTER YHHJ-RELATED"/>
    <property type="match status" value="1"/>
</dbReference>
<evidence type="ECO:0000313" key="11">
    <source>
        <dbReference type="Proteomes" id="UP001254759"/>
    </source>
</evidence>
<evidence type="ECO:0000256" key="1">
    <source>
        <dbReference type="ARBA" id="ARBA00004651"/>
    </source>
</evidence>
<dbReference type="InterPro" id="IPR047817">
    <property type="entry name" value="ABC2_TM_bact-type"/>
</dbReference>
<dbReference type="PANTHER" id="PTHR30294:SF29">
    <property type="entry name" value="MULTIDRUG ABC TRANSPORTER PERMEASE YBHS-RELATED"/>
    <property type="match status" value="1"/>
</dbReference>
<organism evidence="10 11">
    <name type="scientific">Pseudoxanthomonas sacheonensis</name>
    <dbReference type="NCBI Taxonomy" id="443615"/>
    <lineage>
        <taxon>Bacteria</taxon>
        <taxon>Pseudomonadati</taxon>
        <taxon>Pseudomonadota</taxon>
        <taxon>Gammaproteobacteria</taxon>
        <taxon>Lysobacterales</taxon>
        <taxon>Lysobacteraceae</taxon>
        <taxon>Pseudoxanthomonas</taxon>
    </lineage>
</organism>
<feature type="transmembrane region" description="Helical" evidence="8">
    <location>
        <begin position="216"/>
        <end position="238"/>
    </location>
</feature>
<feature type="transmembrane region" description="Helical" evidence="8">
    <location>
        <begin position="168"/>
        <end position="190"/>
    </location>
</feature>